<gene>
    <name evidence="7" type="ORF">YYC_00565</name>
</gene>
<dbReference type="NCBIfam" id="TIGR01622">
    <property type="entry name" value="SF-CC1"/>
    <property type="match status" value="1"/>
</dbReference>
<dbReference type="SMART" id="SM00360">
    <property type="entry name" value="RRM"/>
    <property type="match status" value="2"/>
</dbReference>
<feature type="compositionally biased region" description="Basic and acidic residues" evidence="5">
    <location>
        <begin position="175"/>
        <end position="202"/>
    </location>
</feature>
<dbReference type="FunFam" id="3.30.70.330:FF:000383">
    <property type="entry name" value="Sex lethal, isoform D"/>
    <property type="match status" value="1"/>
</dbReference>
<evidence type="ECO:0000256" key="3">
    <source>
        <dbReference type="ARBA" id="ARBA00022884"/>
    </source>
</evidence>
<proteinExistence type="predicted"/>
<dbReference type="OrthoDB" id="5411533at2759"/>
<dbReference type="InterPro" id="IPR006509">
    <property type="entry name" value="RBM39_SF"/>
</dbReference>
<feature type="region of interest" description="Disordered" evidence="5">
    <location>
        <begin position="520"/>
        <end position="549"/>
    </location>
</feature>
<dbReference type="GO" id="GO:0003729">
    <property type="term" value="F:mRNA binding"/>
    <property type="evidence" value="ECO:0007669"/>
    <property type="project" value="UniProtKB-ARBA"/>
</dbReference>
<dbReference type="GO" id="GO:0005634">
    <property type="term" value="C:nucleus"/>
    <property type="evidence" value="ECO:0007669"/>
    <property type="project" value="InterPro"/>
</dbReference>
<feature type="compositionally biased region" description="Basic and acidic residues" evidence="5">
    <location>
        <begin position="8"/>
        <end position="17"/>
    </location>
</feature>
<keyword evidence="1" id="KW-0597">Phosphoprotein</keyword>
<dbReference type="Proteomes" id="UP000018538">
    <property type="component" value="Unassembled WGS sequence"/>
</dbReference>
<dbReference type="SUPFAM" id="SSF54928">
    <property type="entry name" value="RNA-binding domain, RBD"/>
    <property type="match status" value="2"/>
</dbReference>
<evidence type="ECO:0000259" key="6">
    <source>
        <dbReference type="PROSITE" id="PS50102"/>
    </source>
</evidence>
<evidence type="ECO:0000313" key="8">
    <source>
        <dbReference type="Proteomes" id="UP000018538"/>
    </source>
</evidence>
<name>V7PXR0_PLAYE</name>
<evidence type="ECO:0000256" key="1">
    <source>
        <dbReference type="ARBA" id="ARBA00022553"/>
    </source>
</evidence>
<accession>V7PXR0</accession>
<feature type="compositionally biased region" description="Basic and acidic residues" evidence="5">
    <location>
        <begin position="254"/>
        <end position="310"/>
    </location>
</feature>
<sequence length="646" mass="75457">MEEDNEHFDEKETTLDKKKNKKNINGNVKSQINDDNSESDENNSNTEEESLLKNDKRRKQNAKEKGNKSNITRRGRRKGEESEKEKEKEKEKEEYTDTDKDENSNSSEDEVPQKNKNKNKNKTELEENDSKHFSEHSEQGDQEEEQSDNDENEKRKKEKYKNIKHYNDEGNSNSNRDKSSDSESDQDERNRKREEKSESYKKDYHKKRRRKSHSSNDTDSSDDDDDEKRSHKSRSVKKRRHERRERRRHRDRSRGRSRDRSRDRDRERNRYRDRDRERRRERERERMRKEREREIEREKRREERRKKEELEEAKRDDLTVLVLNLDLKADERDIYEFFSEVAGKVRDIQCIKDQRSGKSKGVAYVEFYTQDSVIKALSVNGYMLKNRPIKVQSSQAEKNRAAKATKHHPIDPNDIPLKLYIGGLLGPLSNITEQELKQLFNPFGDILDVEIHRDPYTGKSKGFGFIQFHKASEAIEAMTVMNGMEVAGREIKVSYAQDSKYLLASDALKDLNIPNLNQIKAATQGGQKSTNKEEEQDNEKIDNDDDDGGGLITGASSKIALMQKLQRDTIIDASIPNTYATGTNAMARNSLNNVSNPLNNITPNIVLCNMFSPNDSSIGSDPDFFSDIIEDVREECSKYDILEVHS</sequence>
<dbReference type="GO" id="GO:0009967">
    <property type="term" value="P:positive regulation of signal transduction"/>
    <property type="evidence" value="ECO:0007669"/>
    <property type="project" value="UniProtKB-ARBA"/>
</dbReference>
<dbReference type="EMBL" id="KI635730">
    <property type="protein sequence ID" value="ETB62944.1"/>
    <property type="molecule type" value="Genomic_DNA"/>
</dbReference>
<dbReference type="InterPro" id="IPR000504">
    <property type="entry name" value="RRM_dom"/>
</dbReference>
<evidence type="ECO:0000256" key="2">
    <source>
        <dbReference type="ARBA" id="ARBA00022737"/>
    </source>
</evidence>
<dbReference type="Gene3D" id="3.30.70.330">
    <property type="match status" value="3"/>
</dbReference>
<reference evidence="7 8" key="1">
    <citation type="submission" date="2013-11" db="EMBL/GenBank/DDBJ databases">
        <title>The Genome Sequence of Plasmodium yoelii 17X.</title>
        <authorList>
            <consortium name="The Broad Institute Genomics Platform"/>
            <consortium name="The Broad Institute Genome Sequencing Center for Infectious Disease"/>
            <person name="Neafsey D."/>
            <person name="Adams J."/>
            <person name="Walker B."/>
            <person name="Young S.K."/>
            <person name="Zeng Q."/>
            <person name="Gargeya S."/>
            <person name="Fitzgerald M."/>
            <person name="Haas B."/>
            <person name="Abouelleil A."/>
            <person name="Alvarado L."/>
            <person name="Chapman S.B."/>
            <person name="Gainer-Dewar J."/>
            <person name="Goldberg J."/>
            <person name="Griggs A."/>
            <person name="Gujja S."/>
            <person name="Hansen M."/>
            <person name="Howarth C."/>
            <person name="Imamovic A."/>
            <person name="Ireland A."/>
            <person name="Larimer J."/>
            <person name="McCowan C."/>
            <person name="Murphy C."/>
            <person name="Pearson M."/>
            <person name="Poon T.W."/>
            <person name="Priest M."/>
            <person name="Roberts A."/>
            <person name="Saif S."/>
            <person name="Shea T."/>
            <person name="Sykes S."/>
            <person name="Wortman J."/>
            <person name="Nusbaum C."/>
            <person name="Birren B."/>
        </authorList>
    </citation>
    <scope>NUCLEOTIDE SEQUENCE [LARGE SCALE GENOMIC DNA]</scope>
    <source>
        <strain evidence="7 8">17X</strain>
    </source>
</reference>
<evidence type="ECO:0000313" key="7">
    <source>
        <dbReference type="EMBL" id="ETB62943.1"/>
    </source>
</evidence>
<dbReference type="AlphaFoldDB" id="V7PXR0"/>
<feature type="compositionally biased region" description="Polar residues" evidence="5">
    <location>
        <begin position="520"/>
        <end position="529"/>
    </location>
</feature>
<keyword evidence="2" id="KW-0677">Repeat</keyword>
<dbReference type="Pfam" id="PF00076">
    <property type="entry name" value="RRM_1"/>
    <property type="match status" value="2"/>
</dbReference>
<feature type="compositionally biased region" description="Basic and acidic residues" evidence="5">
    <location>
        <begin position="530"/>
        <end position="541"/>
    </location>
</feature>
<feature type="region of interest" description="Disordered" evidence="5">
    <location>
        <begin position="1"/>
        <end position="310"/>
    </location>
</feature>
<feature type="compositionally biased region" description="Basic and acidic residues" evidence="5">
    <location>
        <begin position="121"/>
        <end position="139"/>
    </location>
</feature>
<evidence type="ECO:0000256" key="4">
    <source>
        <dbReference type="PROSITE-ProRule" id="PRU00176"/>
    </source>
</evidence>
<dbReference type="CDD" id="cd12283">
    <property type="entry name" value="RRM1_RBM39_like"/>
    <property type="match status" value="1"/>
</dbReference>
<feature type="compositionally biased region" description="Acidic residues" evidence="5">
    <location>
        <begin position="35"/>
        <end position="49"/>
    </location>
</feature>
<dbReference type="GO" id="GO:0005737">
    <property type="term" value="C:cytoplasm"/>
    <property type="evidence" value="ECO:0007669"/>
    <property type="project" value="UniProtKB-ARBA"/>
</dbReference>
<dbReference type="GO" id="GO:0010629">
    <property type="term" value="P:negative regulation of gene expression"/>
    <property type="evidence" value="ECO:0007669"/>
    <property type="project" value="UniProtKB-ARBA"/>
</dbReference>
<dbReference type="Pfam" id="PF15519">
    <property type="entry name" value="RBM39linker"/>
    <property type="match status" value="1"/>
</dbReference>
<dbReference type="EMBL" id="KI635730">
    <property type="protein sequence ID" value="ETB62943.1"/>
    <property type="molecule type" value="Genomic_DNA"/>
</dbReference>
<feature type="compositionally biased region" description="Basic and acidic residues" evidence="5">
    <location>
        <begin position="78"/>
        <end position="103"/>
    </location>
</feature>
<dbReference type="PANTHER" id="PTHR48036">
    <property type="entry name" value="SPLICING FACTOR (PAD-1), PUTATIVE (AFU_ORTHOLOGUE AFUA_1G15810)-RELATED"/>
    <property type="match status" value="1"/>
</dbReference>
<dbReference type="InterPro" id="IPR029123">
    <property type="entry name" value="RBM39_linker"/>
</dbReference>
<feature type="domain" description="RRM" evidence="6">
    <location>
        <begin position="318"/>
        <end position="396"/>
    </location>
</feature>
<protein>
    <recommendedName>
        <fullName evidence="6">RRM domain-containing protein</fullName>
    </recommendedName>
</protein>
<evidence type="ECO:0000256" key="5">
    <source>
        <dbReference type="SAM" id="MobiDB-lite"/>
    </source>
</evidence>
<dbReference type="InterPro" id="IPR012677">
    <property type="entry name" value="Nucleotide-bd_a/b_plait_sf"/>
</dbReference>
<feature type="compositionally biased region" description="Acidic residues" evidence="5">
    <location>
        <begin position="140"/>
        <end position="151"/>
    </location>
</feature>
<keyword evidence="8" id="KW-1185">Reference proteome</keyword>
<dbReference type="PROSITE" id="PS50102">
    <property type="entry name" value="RRM"/>
    <property type="match status" value="2"/>
</dbReference>
<keyword evidence="3 4" id="KW-0694">RNA-binding</keyword>
<feature type="compositionally biased region" description="Basic residues" evidence="5">
    <location>
        <begin position="203"/>
        <end position="213"/>
    </location>
</feature>
<feature type="domain" description="RRM" evidence="6">
    <location>
        <begin position="417"/>
        <end position="498"/>
    </location>
</feature>
<dbReference type="GO" id="GO:0006397">
    <property type="term" value="P:mRNA processing"/>
    <property type="evidence" value="ECO:0007669"/>
    <property type="project" value="InterPro"/>
</dbReference>
<feature type="compositionally biased region" description="Basic residues" evidence="5">
    <location>
        <begin position="230"/>
        <end position="253"/>
    </location>
</feature>
<dbReference type="InterPro" id="IPR035979">
    <property type="entry name" value="RBD_domain_sf"/>
</dbReference>
<organism evidence="7 8">
    <name type="scientific">Plasmodium yoelii 17X</name>
    <dbReference type="NCBI Taxonomy" id="1323249"/>
    <lineage>
        <taxon>Eukaryota</taxon>
        <taxon>Sar</taxon>
        <taxon>Alveolata</taxon>
        <taxon>Apicomplexa</taxon>
        <taxon>Aconoidasida</taxon>
        <taxon>Haemosporida</taxon>
        <taxon>Plasmodiidae</taxon>
        <taxon>Plasmodium</taxon>
        <taxon>Plasmodium (Vinckeia)</taxon>
    </lineage>
</organism>